<dbReference type="EMBL" id="LXLT01000018">
    <property type="protein sequence ID" value="OFD82697.1"/>
    <property type="molecule type" value="Genomic_DNA"/>
</dbReference>
<dbReference type="RefSeq" id="WP_236735955.1">
    <property type="nucleotide sequence ID" value="NZ_LXLT01000018.1"/>
</dbReference>
<dbReference type="Proteomes" id="UP000175706">
    <property type="component" value="Unassembled WGS sequence"/>
</dbReference>
<proteinExistence type="predicted"/>
<accession>A0A1E8BBH9</accession>
<organism evidence="1 2">
    <name type="scientific">Bacillus mycoides</name>
    <dbReference type="NCBI Taxonomy" id="1405"/>
    <lineage>
        <taxon>Bacteria</taxon>
        <taxon>Bacillati</taxon>
        <taxon>Bacillota</taxon>
        <taxon>Bacilli</taxon>
        <taxon>Bacillales</taxon>
        <taxon>Bacillaceae</taxon>
        <taxon>Bacillus</taxon>
        <taxon>Bacillus cereus group</taxon>
    </lineage>
</organism>
<evidence type="ECO:0000313" key="2">
    <source>
        <dbReference type="Proteomes" id="UP000175706"/>
    </source>
</evidence>
<comment type="caution">
    <text evidence="1">The sequence shown here is derived from an EMBL/GenBank/DDBJ whole genome shotgun (WGS) entry which is preliminary data.</text>
</comment>
<protein>
    <submittedName>
        <fullName evidence="1">Uncharacterized protein</fullName>
    </submittedName>
</protein>
<evidence type="ECO:0000313" key="1">
    <source>
        <dbReference type="EMBL" id="OFD82697.1"/>
    </source>
</evidence>
<reference evidence="1 2" key="1">
    <citation type="submission" date="2016-05" db="EMBL/GenBank/DDBJ databases">
        <title>Bacillus thuringiensis and Bacillus weihenstephanensis as novel biocontrol agents of wilt causing Verticillium species.</title>
        <authorList>
            <person name="Hollensteiner J."/>
            <person name="Wemheuer F."/>
            <person name="Harting R."/>
            <person name="Kolarzyk A."/>
            <person name="Diaz-Valerio S."/>
            <person name="Poehlein A."/>
            <person name="Brzuszkiewicz E."/>
            <person name="Nesemann K."/>
            <person name="Braus-Stromeyer S."/>
            <person name="Braus G."/>
            <person name="Daniel R."/>
            <person name="Liesegang H."/>
        </authorList>
    </citation>
    <scope>NUCLEOTIDE SEQUENCE [LARGE SCALE GENOMIC DNA]</scope>
    <source>
        <strain evidence="1 2">GOE8</strain>
    </source>
</reference>
<gene>
    <name evidence="1" type="ORF">BWGOE8_12820</name>
</gene>
<name>A0A1E8BBH9_BACMY</name>
<dbReference type="AlphaFoldDB" id="A0A1E8BBH9"/>
<sequence length="70" mass="8428">MLDIERNKAYELLEYVLTKVQIQIEEYKQKNEYLWVNKRREIVAVLISCKTREYGMDETDKIVKTNSVTL</sequence>